<keyword evidence="5" id="KW-0597">Phosphoprotein</keyword>
<dbReference type="InterPro" id="IPR047107">
    <property type="entry name" value="DNA-dir_RNA_pol1_lsu_C"/>
</dbReference>
<dbReference type="InterPro" id="IPR007066">
    <property type="entry name" value="RNA_pol_Rpb1_3"/>
</dbReference>
<dbReference type="Gene3D" id="3.30.70.2850">
    <property type="match status" value="1"/>
</dbReference>
<dbReference type="Pfam" id="PF04998">
    <property type="entry name" value="RNA_pol_Rpb1_5"/>
    <property type="match status" value="1"/>
</dbReference>
<proteinExistence type="inferred from homology"/>
<reference evidence="18" key="1">
    <citation type="submission" date="2021-12" db="EMBL/GenBank/DDBJ databases">
        <authorList>
            <person name="King R."/>
        </authorList>
    </citation>
    <scope>NUCLEOTIDE SEQUENCE</scope>
</reference>
<dbReference type="InterPro" id="IPR007080">
    <property type="entry name" value="RNA_pol_Rpb1_1"/>
</dbReference>
<keyword evidence="9" id="KW-0862">Zinc</keyword>
<feature type="compositionally biased region" description="Acidic residues" evidence="16">
    <location>
        <begin position="1386"/>
        <end position="1408"/>
    </location>
</feature>
<evidence type="ECO:0000256" key="5">
    <source>
        <dbReference type="ARBA" id="ARBA00022553"/>
    </source>
</evidence>
<dbReference type="InterPro" id="IPR000722">
    <property type="entry name" value="RNA_pol_asu"/>
</dbReference>
<evidence type="ECO:0000256" key="4">
    <source>
        <dbReference type="ARBA" id="ARBA00022478"/>
    </source>
</evidence>
<comment type="catalytic activity">
    <reaction evidence="13 15">
        <text>RNA(n) + a ribonucleoside 5'-triphosphate = RNA(n+1) + diphosphate</text>
        <dbReference type="Rhea" id="RHEA:21248"/>
        <dbReference type="Rhea" id="RHEA-COMP:14527"/>
        <dbReference type="Rhea" id="RHEA-COMP:17342"/>
        <dbReference type="ChEBI" id="CHEBI:33019"/>
        <dbReference type="ChEBI" id="CHEBI:61557"/>
        <dbReference type="ChEBI" id="CHEBI:140395"/>
        <dbReference type="EC" id="2.7.7.6"/>
    </reaction>
</comment>
<keyword evidence="10" id="KW-0460">Magnesium</keyword>
<dbReference type="GO" id="GO:0003899">
    <property type="term" value="F:DNA-directed RNA polymerase activity"/>
    <property type="evidence" value="ECO:0007669"/>
    <property type="project" value="UniProtKB-EC"/>
</dbReference>
<dbReference type="Gene3D" id="6.20.50.80">
    <property type="match status" value="1"/>
</dbReference>
<evidence type="ECO:0000256" key="6">
    <source>
        <dbReference type="ARBA" id="ARBA00022679"/>
    </source>
</evidence>
<dbReference type="GO" id="GO:0046872">
    <property type="term" value="F:metal ion binding"/>
    <property type="evidence" value="ECO:0007669"/>
    <property type="project" value="UniProtKB-KW"/>
</dbReference>
<dbReference type="Gene3D" id="1.10.150.390">
    <property type="match status" value="1"/>
</dbReference>
<evidence type="ECO:0000256" key="1">
    <source>
        <dbReference type="ARBA" id="ARBA00004604"/>
    </source>
</evidence>
<evidence type="ECO:0000256" key="11">
    <source>
        <dbReference type="ARBA" id="ARBA00023163"/>
    </source>
</evidence>
<dbReference type="FunFam" id="3.30.1490.180:FF:000003">
    <property type="entry name" value="DNA-directed RNA polymerase subunit"/>
    <property type="match status" value="1"/>
</dbReference>
<keyword evidence="11 15" id="KW-0804">Transcription</keyword>
<name>A0A9P0AVT5_BRAAE</name>
<dbReference type="InterPro" id="IPR015699">
    <property type="entry name" value="DNA-dir_RNA_pol1_lsu_N"/>
</dbReference>
<dbReference type="GO" id="GO:0006351">
    <property type="term" value="P:DNA-templated transcription"/>
    <property type="evidence" value="ECO:0007669"/>
    <property type="project" value="InterPro"/>
</dbReference>
<accession>A0A9P0AVT5</accession>
<feature type="compositionally biased region" description="Basic and acidic residues" evidence="16">
    <location>
        <begin position="1349"/>
        <end position="1363"/>
    </location>
</feature>
<evidence type="ECO:0000256" key="12">
    <source>
        <dbReference type="ARBA" id="ARBA00023242"/>
    </source>
</evidence>
<dbReference type="InterPro" id="IPR045867">
    <property type="entry name" value="DNA-dir_RpoC_beta_prime"/>
</dbReference>
<dbReference type="OrthoDB" id="270392at2759"/>
<dbReference type="Pfam" id="PF00623">
    <property type="entry name" value="RNA_pol_Rpb1_2"/>
    <property type="match status" value="1"/>
</dbReference>
<sequence length="1635" mass="185577">MANIAQKYDILNPKHINPKSVTFSVFTADEIRKISTVEIVTPVLFDSLGNPVSGGLYDKRLGPMSEKSDPCGVCNKNSYSCPGHFGHITLPLPLVNPLFHKIIATVLKISCLSCYKIQIPSHIKKCIEIQLTLLDSGLVTESQELENIILDLIAQFETFENIPEENTDKIKKYEKLAKKTKDNVFINKNVEALRNEFINNMFKEIKTSKSCKYCRTPINTMKIIKNKIILNQPKLSQTIVHNSSFLTKVRAMESKYVTPEESKKYMRSIYTEEKVFLRKIISVLNNVDITHPTDIFFFEVIPVPPTNVRPVNIVNGRIAENPQTSTYKQILFNILTLKTTISYVQNKTVNISDQAKELYKICKGTSPVEKLNNSWEELQNDVNGLIDKDSIRSKDGMGLKQIIEKKTGVIRMHMMGKRVNYAARSVITPDPNLNIDEIGIPETFAKHLTYPVPVTMWNVEEMRKLIMNGPNVHPGATMIEFEDGKITRINTSNATQQESLLKRLLTPDKDTAFKGVKIVHRHLQNGDVLLLNRQPTLHKPSIMAHTARILKGEKTLRLHYANCKAYNADFDGDEMNAHFPQNELARSEGYNLANVSNQYLVPKDGTPLSGLIQDHMIAGVKMSLRGRFFSRIDYQQLVYQALSYKTGEIKLLPPTILKPYELYSGKQILSTVLMNVIPKDRAKINMTSSTKIPPQAWEVLPPRKWLGGGSLLKNANDMTEAEVIIREGEFLVGVLDKTHYGATAYGLVHCLYELYGGTYAIRFLSCLAKLFTNFLQQEGFTLGVKDILTFSKADKKRTKIIEKSRKIGRETITNALDLPLDTEDNEIVKEIEKRIAVNPKLRATIDREYKSSLNNYTNDINKVCLPAGLICKFPQNNLQLMVQSGAKGSTVNTMQISCLLGQIELEGKRPPVMISGKSLPSFPDFEFSPRAGGFIDGRFMTGIQPQEFFFHCMAGREGLIDTAVKTSRSGYLQRCLIKHLEGLHVGYDMTVRDSDKSVIQFMYGEDGMEIAKSQFLNEKQFQFLNANKKVLKDKDVLKKLQNDDGYGKVVDHLNEIKEWREKFGGNNNKKSPFSLFSTVIKNKFGKTIDRNKTTKLWEEADETLKNAFRVQCIPCPDPVNALYQADSNFGSINERLETLIDKFNAKLIKEKDKSTFENILKLKAMQSYCNPGEPVGLLAAQSIGEPSTQMTLNTFHFAGRGDMNVTLGIPRLREILMMASKNIKTPSMEVPFLNVPNLEERAENLRKRLTRVVVADVLEDIDVAVQLNIPLREYTYTLKFKFLPKYCYKDEFNTNPKQILKHLRKKFFTEMFSAILKFSRIKSNIVTMEEQKSKPKNKTNNDDSDLEDDNTKTKDFNNSKNNDDSSDEEIEDSEDAKMTTKHDEAHEDQEPENEEKEKDSDDEMEGDENLPQSETDEKTVVGSFNFAQNYLEDKESHLWSELTFALPLKFKKLDLSTILKEVANKSVIWETTNIKRAITYMKDDILTLRTDGINIAEMYKYNTLLNLNKIYTNDIHEISKIYGIEAASRVIVKEVKEVFGVYGIKVDPRHLSLVADYMTYNGTFEPLSRKGMESSSSPLLQMSFESSLTFLKNACARGKKDDLQTPSSCLMVGKPCNTGTGSFSLIHKLPTLIKS</sequence>
<dbReference type="CDD" id="cd01435">
    <property type="entry name" value="RNAP_I_RPA1_N"/>
    <property type="match status" value="1"/>
</dbReference>
<feature type="domain" description="RNA polymerase N-terminal" evidence="17">
    <location>
        <begin position="294"/>
        <end position="623"/>
    </location>
</feature>
<dbReference type="Gene3D" id="6.10.250.2940">
    <property type="match status" value="1"/>
</dbReference>
<dbReference type="PANTHER" id="PTHR19376:SF11">
    <property type="entry name" value="DNA-DIRECTED RNA POLYMERASE I SUBUNIT RPA1"/>
    <property type="match status" value="1"/>
</dbReference>
<dbReference type="Gene3D" id="2.40.40.20">
    <property type="match status" value="1"/>
</dbReference>
<dbReference type="CDD" id="cd02735">
    <property type="entry name" value="RNAP_I_Rpa1_C"/>
    <property type="match status" value="1"/>
</dbReference>
<dbReference type="InterPro" id="IPR007081">
    <property type="entry name" value="RNA_pol_Rpb1_5"/>
</dbReference>
<evidence type="ECO:0000256" key="14">
    <source>
        <dbReference type="ARBA" id="ARBA00053996"/>
    </source>
</evidence>
<dbReference type="InterPro" id="IPR007083">
    <property type="entry name" value="RNA_pol_Rpb1_4"/>
</dbReference>
<gene>
    <name evidence="18" type="ORF">MELIAE_LOCUS2467</name>
</gene>
<keyword evidence="12" id="KW-0539">Nucleus</keyword>
<evidence type="ECO:0000256" key="13">
    <source>
        <dbReference type="ARBA" id="ARBA00048552"/>
    </source>
</evidence>
<comment type="subcellular location">
    <subcellularLocation>
        <location evidence="1">Nucleus</location>
        <location evidence="1">Nucleolus</location>
    </subcellularLocation>
</comment>
<comment type="function">
    <text evidence="14">DNA-dependent RNA polymerase catalyzes the transcription of DNA into RNA using the four ribonucleoside triphosphates as substrates. Largest and catalytic core component of RNA polymerase I which synthesizes ribosomal RNA precursors. Forms the polymerase active center together with the second largest subunit. A single stranded DNA template strand of the promoter is positioned within the central active site cleft of Pol I. A bridging helix emanates from RPA1 and crosses the cleft near the catalytic site and is thought to promote translocation of Pol I by acting as a ratchet that moves the RNA-DNA hybrid through the active site by switching from straight to bent conformations at each step of nucleotide addition.</text>
</comment>
<dbReference type="Pfam" id="PF04983">
    <property type="entry name" value="RNA_pol_Rpb1_3"/>
    <property type="match status" value="1"/>
</dbReference>
<evidence type="ECO:0000256" key="15">
    <source>
        <dbReference type="RuleBase" id="RU004279"/>
    </source>
</evidence>
<organism evidence="18 19">
    <name type="scientific">Brassicogethes aeneus</name>
    <name type="common">Rape pollen beetle</name>
    <name type="synonym">Meligethes aeneus</name>
    <dbReference type="NCBI Taxonomy" id="1431903"/>
    <lineage>
        <taxon>Eukaryota</taxon>
        <taxon>Metazoa</taxon>
        <taxon>Ecdysozoa</taxon>
        <taxon>Arthropoda</taxon>
        <taxon>Hexapoda</taxon>
        <taxon>Insecta</taxon>
        <taxon>Pterygota</taxon>
        <taxon>Neoptera</taxon>
        <taxon>Endopterygota</taxon>
        <taxon>Coleoptera</taxon>
        <taxon>Polyphaga</taxon>
        <taxon>Cucujiformia</taxon>
        <taxon>Nitidulidae</taxon>
        <taxon>Meligethinae</taxon>
        <taxon>Brassicogethes</taxon>
    </lineage>
</organism>
<dbReference type="Gene3D" id="4.10.860.120">
    <property type="entry name" value="RNA polymerase II, clamp domain"/>
    <property type="match status" value="1"/>
</dbReference>
<dbReference type="Gene3D" id="3.30.1490.180">
    <property type="entry name" value="RNA polymerase ii"/>
    <property type="match status" value="1"/>
</dbReference>
<dbReference type="InterPro" id="IPR042102">
    <property type="entry name" value="RNA_pol_Rpb1_3_sf"/>
</dbReference>
<dbReference type="EC" id="2.7.7.6" evidence="15"/>
<evidence type="ECO:0000313" key="18">
    <source>
        <dbReference type="EMBL" id="CAH0549270.1"/>
    </source>
</evidence>
<evidence type="ECO:0000256" key="9">
    <source>
        <dbReference type="ARBA" id="ARBA00022833"/>
    </source>
</evidence>
<comment type="subunit">
    <text evidence="3">Component of the RNA polymerase I (Pol I) complex consisting of at least 13 subunits.</text>
</comment>
<protein>
    <recommendedName>
        <fullName evidence="15">DNA-directed RNA polymerase subunit</fullName>
        <ecNumber evidence="15">2.7.7.6</ecNumber>
    </recommendedName>
</protein>
<keyword evidence="7 15" id="KW-0548">Nucleotidyltransferase</keyword>
<feature type="compositionally biased region" description="Acidic residues" evidence="16">
    <location>
        <begin position="1364"/>
        <end position="1374"/>
    </location>
</feature>
<evidence type="ECO:0000259" key="17">
    <source>
        <dbReference type="SMART" id="SM00663"/>
    </source>
</evidence>
<dbReference type="GO" id="GO:0003677">
    <property type="term" value="F:DNA binding"/>
    <property type="evidence" value="ECO:0007669"/>
    <property type="project" value="InterPro"/>
</dbReference>
<evidence type="ECO:0000256" key="3">
    <source>
        <dbReference type="ARBA" id="ARBA00011251"/>
    </source>
</evidence>
<dbReference type="InterPro" id="IPR006592">
    <property type="entry name" value="RNA_pol_N"/>
</dbReference>
<keyword evidence="8" id="KW-0479">Metal-binding</keyword>
<dbReference type="Proteomes" id="UP001154078">
    <property type="component" value="Chromosome 11"/>
</dbReference>
<dbReference type="Gene3D" id="1.10.132.30">
    <property type="match status" value="1"/>
</dbReference>
<dbReference type="PANTHER" id="PTHR19376">
    <property type="entry name" value="DNA-DIRECTED RNA POLYMERASE"/>
    <property type="match status" value="1"/>
</dbReference>
<comment type="similarity">
    <text evidence="2 15">Belongs to the RNA polymerase beta' chain family.</text>
</comment>
<keyword evidence="19" id="KW-1185">Reference proteome</keyword>
<evidence type="ECO:0000256" key="10">
    <source>
        <dbReference type="ARBA" id="ARBA00022842"/>
    </source>
</evidence>
<evidence type="ECO:0000256" key="7">
    <source>
        <dbReference type="ARBA" id="ARBA00022695"/>
    </source>
</evidence>
<dbReference type="FunFam" id="1.10.274.100:FF:000012">
    <property type="entry name" value="DNA-directed RNA polymerase subunit"/>
    <property type="match status" value="1"/>
</dbReference>
<evidence type="ECO:0000256" key="8">
    <source>
        <dbReference type="ARBA" id="ARBA00022723"/>
    </source>
</evidence>
<keyword evidence="6 15" id="KW-0808">Transferase</keyword>
<dbReference type="SMART" id="SM00663">
    <property type="entry name" value="RPOLA_N"/>
    <property type="match status" value="1"/>
</dbReference>
<dbReference type="Pfam" id="PF05000">
    <property type="entry name" value="RNA_pol_Rpb1_4"/>
    <property type="match status" value="1"/>
</dbReference>
<dbReference type="Gene3D" id="1.10.274.100">
    <property type="entry name" value="RNA polymerase Rpb1, domain 3"/>
    <property type="match status" value="1"/>
</dbReference>
<dbReference type="SUPFAM" id="SSF64484">
    <property type="entry name" value="beta and beta-prime subunits of DNA dependent RNA-polymerase"/>
    <property type="match status" value="1"/>
</dbReference>
<keyword evidence="4 15" id="KW-0240">DNA-directed RNA polymerase</keyword>
<evidence type="ECO:0000256" key="16">
    <source>
        <dbReference type="SAM" id="MobiDB-lite"/>
    </source>
</evidence>
<dbReference type="InterPro" id="IPR038120">
    <property type="entry name" value="Rpb1_funnel_sf"/>
</dbReference>
<dbReference type="GO" id="GO:0005736">
    <property type="term" value="C:RNA polymerase I complex"/>
    <property type="evidence" value="ECO:0007669"/>
    <property type="project" value="UniProtKB-ARBA"/>
</dbReference>
<evidence type="ECO:0000313" key="19">
    <source>
        <dbReference type="Proteomes" id="UP001154078"/>
    </source>
</evidence>
<dbReference type="Pfam" id="PF04997">
    <property type="entry name" value="RNA_pol_Rpb1_1"/>
    <property type="match status" value="1"/>
</dbReference>
<dbReference type="FunFam" id="2.40.40.20:FF:000019">
    <property type="entry name" value="DNA-directed RNA polymerase II subunit RPB1"/>
    <property type="match status" value="1"/>
</dbReference>
<feature type="region of interest" description="Disordered" evidence="16">
    <location>
        <begin position="1328"/>
        <end position="1419"/>
    </location>
</feature>
<dbReference type="EMBL" id="OV121142">
    <property type="protein sequence ID" value="CAH0549270.1"/>
    <property type="molecule type" value="Genomic_DNA"/>
</dbReference>
<feature type="compositionally biased region" description="Basic and acidic residues" evidence="16">
    <location>
        <begin position="1375"/>
        <end position="1385"/>
    </location>
</feature>
<evidence type="ECO:0000256" key="2">
    <source>
        <dbReference type="ARBA" id="ARBA00006460"/>
    </source>
</evidence>
<dbReference type="InterPro" id="IPR044893">
    <property type="entry name" value="RNA_pol_Rpb1_clamp_domain"/>
</dbReference>